<dbReference type="InterPro" id="IPR014737">
    <property type="entry name" value="Transposase_Tn5-like_C"/>
</dbReference>
<organism evidence="2 3">
    <name type="scientific">Urbifossiella limnaea</name>
    <dbReference type="NCBI Taxonomy" id="2528023"/>
    <lineage>
        <taxon>Bacteria</taxon>
        <taxon>Pseudomonadati</taxon>
        <taxon>Planctomycetota</taxon>
        <taxon>Planctomycetia</taxon>
        <taxon>Gemmatales</taxon>
        <taxon>Gemmataceae</taxon>
        <taxon>Urbifossiella</taxon>
    </lineage>
</organism>
<dbReference type="PANTHER" id="PTHR37319:SF1">
    <property type="entry name" value="TRANSPOSASE TN5 DIMERISATION DOMAIN-CONTAINING PROTEIN"/>
    <property type="match status" value="1"/>
</dbReference>
<accession>A0A517XWS2</accession>
<dbReference type="PANTHER" id="PTHR37319">
    <property type="entry name" value="TRANSPOSASE"/>
    <property type="match status" value="1"/>
</dbReference>
<keyword evidence="3" id="KW-1185">Reference proteome</keyword>
<dbReference type="EC" id="3.1.-.-" evidence="2"/>
<reference evidence="2 3" key="1">
    <citation type="submission" date="2019-02" db="EMBL/GenBank/DDBJ databases">
        <title>Deep-cultivation of Planctomycetes and their phenomic and genomic characterization uncovers novel biology.</title>
        <authorList>
            <person name="Wiegand S."/>
            <person name="Jogler M."/>
            <person name="Boedeker C."/>
            <person name="Pinto D."/>
            <person name="Vollmers J."/>
            <person name="Rivas-Marin E."/>
            <person name="Kohn T."/>
            <person name="Peeters S.H."/>
            <person name="Heuer A."/>
            <person name="Rast P."/>
            <person name="Oberbeckmann S."/>
            <person name="Bunk B."/>
            <person name="Jeske O."/>
            <person name="Meyerdierks A."/>
            <person name="Storesund J.E."/>
            <person name="Kallscheuer N."/>
            <person name="Luecker S."/>
            <person name="Lage O.M."/>
            <person name="Pohl T."/>
            <person name="Merkel B.J."/>
            <person name="Hornburger P."/>
            <person name="Mueller R.-W."/>
            <person name="Bruemmer F."/>
            <person name="Labrenz M."/>
            <person name="Spormann A.M."/>
            <person name="Op den Camp H."/>
            <person name="Overmann J."/>
            <person name="Amann R."/>
            <person name="Jetten M.S.M."/>
            <person name="Mascher T."/>
            <person name="Medema M.H."/>
            <person name="Devos D.P."/>
            <person name="Kaster A.-K."/>
            <person name="Ovreas L."/>
            <person name="Rohde M."/>
            <person name="Galperin M.Y."/>
            <person name="Jogler C."/>
        </authorList>
    </citation>
    <scope>NUCLEOTIDE SEQUENCE [LARGE SCALE GENOMIC DNA]</scope>
    <source>
        <strain evidence="2 3">ETA_A1</strain>
    </source>
</reference>
<protein>
    <submittedName>
        <fullName evidence="2">Transposase for transposon Tn5</fullName>
        <ecNumber evidence="2">3.1.-.-</ecNumber>
    </submittedName>
</protein>
<dbReference type="InterPro" id="IPR047768">
    <property type="entry name" value="Tn5p-like"/>
</dbReference>
<keyword evidence="2" id="KW-0378">Hydrolase</keyword>
<dbReference type="NCBIfam" id="NF033590">
    <property type="entry name" value="transpos_IS4_3"/>
    <property type="match status" value="1"/>
</dbReference>
<dbReference type="Pfam" id="PF01609">
    <property type="entry name" value="DDE_Tnp_1"/>
    <property type="match status" value="1"/>
</dbReference>
<dbReference type="AlphaFoldDB" id="A0A517XWS2"/>
<feature type="domain" description="Transposase IS4-like" evidence="1">
    <location>
        <begin position="91"/>
        <end position="274"/>
    </location>
</feature>
<dbReference type="GO" id="GO:0006313">
    <property type="term" value="P:DNA transposition"/>
    <property type="evidence" value="ECO:0007669"/>
    <property type="project" value="InterPro"/>
</dbReference>
<dbReference type="InterPro" id="IPR002559">
    <property type="entry name" value="Transposase_11"/>
</dbReference>
<dbReference type="SUPFAM" id="SSF53098">
    <property type="entry name" value="Ribonuclease H-like"/>
    <property type="match status" value="1"/>
</dbReference>
<dbReference type="Gene3D" id="1.10.740.10">
    <property type="entry name" value="Transferase Inhibitor Protein From Tn5, Chain"/>
    <property type="match status" value="1"/>
</dbReference>
<dbReference type="KEGG" id="uli:ETAA1_39310"/>
<evidence type="ECO:0000313" key="2">
    <source>
        <dbReference type="EMBL" id="QDU21957.1"/>
    </source>
</evidence>
<dbReference type="GO" id="GO:0016787">
    <property type="term" value="F:hydrolase activity"/>
    <property type="evidence" value="ECO:0007669"/>
    <property type="project" value="UniProtKB-KW"/>
</dbReference>
<gene>
    <name evidence="2" type="primary">tnpA</name>
    <name evidence="2" type="ORF">ETAA1_39310</name>
</gene>
<dbReference type="GO" id="GO:0003677">
    <property type="term" value="F:DNA binding"/>
    <property type="evidence" value="ECO:0007669"/>
    <property type="project" value="InterPro"/>
</dbReference>
<sequence>MILVLHDDTLLDFSGLRVEGLGPIGDGNGRGFVAHTSLAVTPGGATIGLAHQILYVPPPKAARRARPGPAGRLWLDAAAAVPAAPDGKRFVHVADRAGDVRELFDWADAAGGAYVIRSRHDRAVAADLGAGPADSRLYAAVRAWPAAGPPRDVRLDARPGQPARTAALRVAWKPVTLPPPRQIRDRGRRVPLAVWVARVWEAAPPAGVEPVEWLLVTNVPVASAADAWERVDWYARRAVIEEFHKAWKTGTGVESLQLTTRARLEPGVGLLAVVAVFLLALRDAGREPAAAQRPATGWVPPAWVVVLARWRHGDHGRTAWTVTEFLLALGRLGGHQNRPSDGMPGWMTLWRGWSQLHIMVAVVADLKQPRSGGT</sequence>
<evidence type="ECO:0000313" key="3">
    <source>
        <dbReference type="Proteomes" id="UP000319576"/>
    </source>
</evidence>
<dbReference type="Proteomes" id="UP000319576">
    <property type="component" value="Chromosome"/>
</dbReference>
<dbReference type="GO" id="GO:0004803">
    <property type="term" value="F:transposase activity"/>
    <property type="evidence" value="ECO:0007669"/>
    <property type="project" value="InterPro"/>
</dbReference>
<dbReference type="EMBL" id="CP036273">
    <property type="protein sequence ID" value="QDU21957.1"/>
    <property type="molecule type" value="Genomic_DNA"/>
</dbReference>
<evidence type="ECO:0000259" key="1">
    <source>
        <dbReference type="Pfam" id="PF01609"/>
    </source>
</evidence>
<dbReference type="InterPro" id="IPR012337">
    <property type="entry name" value="RNaseH-like_sf"/>
</dbReference>
<name>A0A517XWS2_9BACT</name>
<dbReference type="Gene3D" id="3.90.350.10">
    <property type="entry name" value="Transposase Inhibitor Protein From Tn5, Chain A, domain 1"/>
    <property type="match status" value="1"/>
</dbReference>
<dbReference type="InterPro" id="IPR054836">
    <property type="entry name" value="Tn5_transposase"/>
</dbReference>
<proteinExistence type="predicted"/>
<dbReference type="RefSeq" id="WP_202920255.1">
    <property type="nucleotide sequence ID" value="NZ_CP036273.1"/>
</dbReference>